<keyword evidence="1" id="KW-0175">Coiled coil</keyword>
<evidence type="ECO:0000259" key="2">
    <source>
        <dbReference type="Pfam" id="PF26347"/>
    </source>
</evidence>
<organism evidence="3 4">
    <name type="scientific">Geochorda subterranea</name>
    <dbReference type="NCBI Taxonomy" id="3109564"/>
    <lineage>
        <taxon>Bacteria</taxon>
        <taxon>Bacillati</taxon>
        <taxon>Bacillota</taxon>
        <taxon>Limnochordia</taxon>
        <taxon>Limnochordales</taxon>
        <taxon>Geochordaceae</taxon>
        <taxon>Geochorda</taxon>
    </lineage>
</organism>
<sequence length="162" mass="17714">MRPGGWAAFYVVSRGRLAAWLAVLVLGALVGAAGATVQMGRHVDAVMRQRDRLEQQVQELQGRLQRLEASLAEQRRRPVRATAVRISGLDPSEELQLRREVQALLQEVVGREVDQVDPALVAGMLDGRLMALGGRTVALSVRSIWLTDTLTVSLEVRAAPES</sequence>
<feature type="domain" description="Sporulation membrane protein YtrI C-terminal" evidence="2">
    <location>
        <begin position="88"/>
        <end position="156"/>
    </location>
</feature>
<dbReference type="Proteomes" id="UP001333102">
    <property type="component" value="Chromosome"/>
</dbReference>
<keyword evidence="4" id="KW-1185">Reference proteome</keyword>
<evidence type="ECO:0000313" key="3">
    <source>
        <dbReference type="EMBL" id="WRP15436.1"/>
    </source>
</evidence>
<evidence type="ECO:0000256" key="1">
    <source>
        <dbReference type="SAM" id="Coils"/>
    </source>
</evidence>
<reference evidence="4" key="1">
    <citation type="submission" date="2023-12" db="EMBL/GenBank/DDBJ databases">
        <title>Novel isolates from deep terrestrial aquifers shed light on the physiology and ecology of the class Limnochordia.</title>
        <authorList>
            <person name="Karnachuk O.V."/>
            <person name="Lukina A.P."/>
            <person name="Avakyan M.R."/>
            <person name="Kadnikov V."/>
            <person name="Begmatov S."/>
            <person name="Beletsky A.V."/>
            <person name="Mardanov A.V."/>
            <person name="Ravin N.V."/>
        </authorList>
    </citation>
    <scope>NUCLEOTIDE SEQUENCE [LARGE SCALE GENOMIC DNA]</scope>
    <source>
        <strain evidence="4">LN</strain>
    </source>
</reference>
<dbReference type="InterPro" id="IPR058620">
    <property type="entry name" value="YtrI_C"/>
</dbReference>
<dbReference type="RefSeq" id="WP_324669839.1">
    <property type="nucleotide sequence ID" value="NZ_CP141614.1"/>
</dbReference>
<dbReference type="Pfam" id="PF26347">
    <property type="entry name" value="YtrI_sporulation"/>
    <property type="match status" value="1"/>
</dbReference>
<protein>
    <recommendedName>
        <fullName evidence="2">Sporulation membrane protein YtrI C-terminal domain-containing protein</fullName>
    </recommendedName>
</protein>
<accession>A0ABZ1BSG4</accession>
<name>A0ABZ1BSG4_9FIRM</name>
<evidence type="ECO:0000313" key="4">
    <source>
        <dbReference type="Proteomes" id="UP001333102"/>
    </source>
</evidence>
<proteinExistence type="predicted"/>
<dbReference type="EMBL" id="CP141614">
    <property type="protein sequence ID" value="WRP15436.1"/>
    <property type="molecule type" value="Genomic_DNA"/>
</dbReference>
<feature type="coiled-coil region" evidence="1">
    <location>
        <begin position="43"/>
        <end position="77"/>
    </location>
</feature>
<gene>
    <name evidence="3" type="ORF">VLY81_04540</name>
</gene>